<dbReference type="EMBL" id="MNBE01000719">
    <property type="protein sequence ID" value="OKO94468.1"/>
    <property type="molecule type" value="Genomic_DNA"/>
</dbReference>
<feature type="compositionally biased region" description="Polar residues" evidence="1">
    <location>
        <begin position="335"/>
        <end position="351"/>
    </location>
</feature>
<gene>
    <name evidence="2" type="ORF">PENSUB_11735</name>
</gene>
<dbReference type="Proteomes" id="UP000186955">
    <property type="component" value="Unassembled WGS sequence"/>
</dbReference>
<dbReference type="OrthoDB" id="5327145at2759"/>
<feature type="region of interest" description="Disordered" evidence="1">
    <location>
        <begin position="233"/>
        <end position="265"/>
    </location>
</feature>
<feature type="compositionally biased region" description="Polar residues" evidence="1">
    <location>
        <begin position="252"/>
        <end position="264"/>
    </location>
</feature>
<sequence length="417" mass="45274">MLALRDQENLVNTHQTAAAAKPLNQGINKIPPKTPGKSVPLNDENNPRAFGKGTIKGNKSGQENGKPALNAFVTPGETRQRAVLGNKTTNLKTNAFKTPGPFGGTSKPEKTNNRRTSTVQRIKKAAPVVQQAQTKVYTEAAQDDVPDIEYMPPKPTALLDEPDDVTYDTTFPQFKPKHRALGLESVYGKQEIGSDGLTKKQRKFQEDSVKCDKMINDTIMKQLDSISFTEHTEDVAARAPKPRLQSTHRRAPSTSVRPTRQVPTIRSREAAAALAAPRPSSAPVRTVAVPKSRVASAASALMPRKHTRTPTNPSSMRSTAAAVTSNTTVGYSKGRSVSSTLRETASAQKAANSEALLSPETYMQLYGMPPLDSEMWIRCKAAGCFDSAEESAASQELEEQLPTFEEAEEADSFQLTL</sequence>
<feature type="region of interest" description="Disordered" evidence="1">
    <location>
        <begin position="390"/>
        <end position="417"/>
    </location>
</feature>
<feature type="region of interest" description="Disordered" evidence="1">
    <location>
        <begin position="295"/>
        <end position="352"/>
    </location>
</feature>
<comment type="caution">
    <text evidence="2">The sequence shown here is derived from an EMBL/GenBank/DDBJ whole genome shotgun (WGS) entry which is preliminary data.</text>
</comment>
<keyword evidence="3" id="KW-1185">Reference proteome</keyword>
<reference evidence="2 3" key="1">
    <citation type="submission" date="2016-10" db="EMBL/GenBank/DDBJ databases">
        <title>Genome sequence of the ascomycete fungus Penicillium subrubescens.</title>
        <authorList>
            <person name="De Vries R.P."/>
            <person name="Peng M."/>
            <person name="Dilokpimol A."/>
            <person name="Hilden K."/>
            <person name="Makela M.R."/>
            <person name="Grigoriev I."/>
            <person name="Riley R."/>
            <person name="Granchi Z."/>
        </authorList>
    </citation>
    <scope>NUCLEOTIDE SEQUENCE [LARGE SCALE GENOMIC DNA]</scope>
    <source>
        <strain evidence="2 3">CBS 132785</strain>
    </source>
</reference>
<evidence type="ECO:0000313" key="2">
    <source>
        <dbReference type="EMBL" id="OKO94468.1"/>
    </source>
</evidence>
<accession>A0A1Q5T2L4</accession>
<proteinExistence type="predicted"/>
<feature type="region of interest" description="Disordered" evidence="1">
    <location>
        <begin position="15"/>
        <end position="43"/>
    </location>
</feature>
<protein>
    <submittedName>
        <fullName evidence="2">Uncharacterized protein</fullName>
    </submittedName>
</protein>
<dbReference type="AlphaFoldDB" id="A0A1Q5T2L4"/>
<evidence type="ECO:0000256" key="1">
    <source>
        <dbReference type="SAM" id="MobiDB-lite"/>
    </source>
</evidence>
<name>A0A1Q5T2L4_9EURO</name>
<organism evidence="2 3">
    <name type="scientific">Penicillium subrubescens</name>
    <dbReference type="NCBI Taxonomy" id="1316194"/>
    <lineage>
        <taxon>Eukaryota</taxon>
        <taxon>Fungi</taxon>
        <taxon>Dikarya</taxon>
        <taxon>Ascomycota</taxon>
        <taxon>Pezizomycotina</taxon>
        <taxon>Eurotiomycetes</taxon>
        <taxon>Eurotiomycetidae</taxon>
        <taxon>Eurotiales</taxon>
        <taxon>Aspergillaceae</taxon>
        <taxon>Penicillium</taxon>
    </lineage>
</organism>
<feature type="region of interest" description="Disordered" evidence="1">
    <location>
        <begin position="91"/>
        <end position="119"/>
    </location>
</feature>
<feature type="compositionally biased region" description="Low complexity" evidence="1">
    <location>
        <begin position="318"/>
        <end position="329"/>
    </location>
</feature>
<evidence type="ECO:0000313" key="3">
    <source>
        <dbReference type="Proteomes" id="UP000186955"/>
    </source>
</evidence>